<evidence type="ECO:0000313" key="2">
    <source>
        <dbReference type="Proteomes" id="UP000030663"/>
    </source>
</evidence>
<protein>
    <submittedName>
        <fullName evidence="1">Uncharacterized protein</fullName>
    </submittedName>
</protein>
<dbReference type="HOGENOM" id="CLU_1677974_0_0_1"/>
<name>X0BFY1_FUSOX</name>
<sequence>MKCIGWSGCTKSKDSQRDFEWQEHDIRDRVVPLGMEENFSLVSYTCRATVSYLYGTHNADEKAIRSNVLRVLICDGKIGRYGFKEKEEDFIPHNFSSGQGEWLAGTQYACHLTKALRIFSTNGLLNYWQSGTLQNCVFIPRHLGCADAEAEMGRVLS</sequence>
<organism evidence="1 2">
    <name type="scientific">Fusarium oxysporum f. sp. raphani 54005</name>
    <dbReference type="NCBI Taxonomy" id="1089458"/>
    <lineage>
        <taxon>Eukaryota</taxon>
        <taxon>Fungi</taxon>
        <taxon>Dikarya</taxon>
        <taxon>Ascomycota</taxon>
        <taxon>Pezizomycotina</taxon>
        <taxon>Sordariomycetes</taxon>
        <taxon>Hypocreomycetidae</taxon>
        <taxon>Hypocreales</taxon>
        <taxon>Nectriaceae</taxon>
        <taxon>Fusarium</taxon>
        <taxon>Fusarium oxysporum species complex</taxon>
    </lineage>
</organism>
<dbReference type="Proteomes" id="UP000030663">
    <property type="component" value="Unassembled WGS sequence"/>
</dbReference>
<evidence type="ECO:0000313" key="1">
    <source>
        <dbReference type="EMBL" id="EXK77743.1"/>
    </source>
</evidence>
<reference evidence="1 2" key="1">
    <citation type="submission" date="2011-11" db="EMBL/GenBank/DDBJ databases">
        <title>The Genome Sequence of Fusarium oxysporum PHW815.</title>
        <authorList>
            <consortium name="The Broad Institute Genome Sequencing Platform"/>
            <person name="Ma L.-J."/>
            <person name="Gale L.R."/>
            <person name="Schwartz D.C."/>
            <person name="Zhou S."/>
            <person name="Corby-Kistler H."/>
            <person name="Young S.K."/>
            <person name="Zeng Q."/>
            <person name="Gargeya S."/>
            <person name="Fitzgerald M."/>
            <person name="Haas B."/>
            <person name="Abouelleil A."/>
            <person name="Alvarado L."/>
            <person name="Arachchi H.M."/>
            <person name="Berlin A."/>
            <person name="Brown A."/>
            <person name="Chapman S.B."/>
            <person name="Chen Z."/>
            <person name="Dunbar C."/>
            <person name="Freedman E."/>
            <person name="Gearin G."/>
            <person name="Goldberg J."/>
            <person name="Griggs A."/>
            <person name="Gujja S."/>
            <person name="Heiman D."/>
            <person name="Howarth C."/>
            <person name="Larson L."/>
            <person name="Lui A."/>
            <person name="MacDonald P.J.P."/>
            <person name="Montmayeur A."/>
            <person name="Murphy C."/>
            <person name="Neiman D."/>
            <person name="Pearson M."/>
            <person name="Priest M."/>
            <person name="Roberts A."/>
            <person name="Saif S."/>
            <person name="Shea T."/>
            <person name="Shenoy N."/>
            <person name="Sisk P."/>
            <person name="Stolte C."/>
            <person name="Sykes S."/>
            <person name="Wortman J."/>
            <person name="Nusbaum C."/>
            <person name="Birren B."/>
        </authorList>
    </citation>
    <scope>NUCLEOTIDE SEQUENCE [LARGE SCALE GENOMIC DNA]</scope>
    <source>
        <strain evidence="1 2">54005</strain>
    </source>
</reference>
<gene>
    <name evidence="1" type="ORF">FOQG_17558</name>
</gene>
<accession>X0BFY1</accession>
<dbReference type="EMBL" id="JH658578">
    <property type="protein sequence ID" value="EXK77743.1"/>
    <property type="molecule type" value="Genomic_DNA"/>
</dbReference>
<dbReference type="AlphaFoldDB" id="X0BFY1"/>
<proteinExistence type="predicted"/>
<keyword evidence="2" id="KW-1185">Reference proteome</keyword>